<evidence type="ECO:0000313" key="8">
    <source>
        <dbReference type="Proteomes" id="UP000636891"/>
    </source>
</evidence>
<dbReference type="GO" id="GO:0016787">
    <property type="term" value="F:hydrolase activity"/>
    <property type="evidence" value="ECO:0007669"/>
    <property type="project" value="UniProtKB-KW"/>
</dbReference>
<comment type="similarity">
    <text evidence="2">Belongs to the KdsC family.</text>
</comment>
<dbReference type="Gene3D" id="3.40.50.1000">
    <property type="entry name" value="HAD superfamily/HAD-like"/>
    <property type="match status" value="1"/>
</dbReference>
<dbReference type="Proteomes" id="UP000636891">
    <property type="component" value="Unassembled WGS sequence"/>
</dbReference>
<evidence type="ECO:0000256" key="1">
    <source>
        <dbReference type="ARBA" id="ARBA00001946"/>
    </source>
</evidence>
<proteinExistence type="inferred from homology"/>
<gene>
    <name evidence="7" type="ORF">H8S08_10840</name>
</gene>
<comment type="subunit">
    <text evidence="3">Homotetramer.</text>
</comment>
<keyword evidence="5 7" id="KW-0378">Hydrolase</keyword>
<dbReference type="SFLD" id="SFLDG01138">
    <property type="entry name" value="C1.6.2:_Deoxy-d-mannose-octulo"/>
    <property type="match status" value="1"/>
</dbReference>
<evidence type="ECO:0000256" key="2">
    <source>
        <dbReference type="ARBA" id="ARBA00005893"/>
    </source>
</evidence>
<evidence type="ECO:0000256" key="3">
    <source>
        <dbReference type="ARBA" id="ARBA00011881"/>
    </source>
</evidence>
<comment type="caution">
    <text evidence="7">The sequence shown here is derived from an EMBL/GenBank/DDBJ whole genome shotgun (WGS) entry which is preliminary data.</text>
</comment>
<name>A0ABR7CPH7_9BACT</name>
<dbReference type="PIRSF" id="PIRSF006118">
    <property type="entry name" value="KDO8-P_Ptase"/>
    <property type="match status" value="1"/>
</dbReference>
<accession>A0ABR7CPH7</accession>
<dbReference type="SFLD" id="SFLDS00003">
    <property type="entry name" value="Haloacid_Dehalogenase"/>
    <property type="match status" value="1"/>
</dbReference>
<dbReference type="InterPro" id="IPR023214">
    <property type="entry name" value="HAD_sf"/>
</dbReference>
<organism evidence="7 8">
    <name type="scientific">Alistipes hominis</name>
    <dbReference type="NCBI Taxonomy" id="2763015"/>
    <lineage>
        <taxon>Bacteria</taxon>
        <taxon>Pseudomonadati</taxon>
        <taxon>Bacteroidota</taxon>
        <taxon>Bacteroidia</taxon>
        <taxon>Bacteroidales</taxon>
        <taxon>Rikenellaceae</taxon>
        <taxon>Alistipes</taxon>
    </lineage>
</organism>
<evidence type="ECO:0000256" key="4">
    <source>
        <dbReference type="ARBA" id="ARBA00022723"/>
    </source>
</evidence>
<dbReference type="PANTHER" id="PTHR21485">
    <property type="entry name" value="HAD SUPERFAMILY MEMBERS CMAS AND KDSC"/>
    <property type="match status" value="1"/>
</dbReference>
<keyword evidence="6" id="KW-0460">Magnesium</keyword>
<keyword evidence="8" id="KW-1185">Reference proteome</keyword>
<reference evidence="7 8" key="1">
    <citation type="submission" date="2020-08" db="EMBL/GenBank/DDBJ databases">
        <title>Genome public.</title>
        <authorList>
            <person name="Liu C."/>
            <person name="Sun Q."/>
        </authorList>
    </citation>
    <scope>NUCLEOTIDE SEQUENCE [LARGE SCALE GENOMIC DNA]</scope>
    <source>
        <strain evidence="7 8">New-7</strain>
    </source>
</reference>
<dbReference type="InterPro" id="IPR036412">
    <property type="entry name" value="HAD-like_sf"/>
</dbReference>
<dbReference type="NCBIfam" id="TIGR01670">
    <property type="entry name" value="KdsC-phosphatas"/>
    <property type="match status" value="1"/>
</dbReference>
<evidence type="ECO:0000313" key="7">
    <source>
        <dbReference type="EMBL" id="MBC5617509.1"/>
    </source>
</evidence>
<comment type="cofactor">
    <cofactor evidence="1">
        <name>Mg(2+)</name>
        <dbReference type="ChEBI" id="CHEBI:18420"/>
    </cofactor>
</comment>
<evidence type="ECO:0000256" key="6">
    <source>
        <dbReference type="ARBA" id="ARBA00022842"/>
    </source>
</evidence>
<dbReference type="SUPFAM" id="SSF56784">
    <property type="entry name" value="HAD-like"/>
    <property type="match status" value="1"/>
</dbReference>
<dbReference type="EMBL" id="JACOOK010000006">
    <property type="protein sequence ID" value="MBC5617509.1"/>
    <property type="molecule type" value="Genomic_DNA"/>
</dbReference>
<dbReference type="PANTHER" id="PTHR21485:SF3">
    <property type="entry name" value="N-ACYLNEURAMINATE CYTIDYLYLTRANSFERASE"/>
    <property type="match status" value="1"/>
</dbReference>
<dbReference type="Pfam" id="PF08282">
    <property type="entry name" value="Hydrolase_3"/>
    <property type="match status" value="1"/>
</dbReference>
<protein>
    <submittedName>
        <fullName evidence="7">HAD-IIIA family hydrolase</fullName>
    </submittedName>
</protein>
<keyword evidence="4" id="KW-0479">Metal-binding</keyword>
<dbReference type="InterPro" id="IPR010023">
    <property type="entry name" value="KdsC_fam"/>
</dbReference>
<evidence type="ECO:0000256" key="5">
    <source>
        <dbReference type="ARBA" id="ARBA00022801"/>
    </source>
</evidence>
<dbReference type="RefSeq" id="WP_055204144.1">
    <property type="nucleotide sequence ID" value="NZ_JACOOK010000006.1"/>
</dbReference>
<dbReference type="SFLD" id="SFLDG01136">
    <property type="entry name" value="C1.6:_Phosphoserine_Phosphatas"/>
    <property type="match status" value="1"/>
</dbReference>
<dbReference type="InterPro" id="IPR050793">
    <property type="entry name" value="CMP-NeuNAc_synthase"/>
</dbReference>
<dbReference type="CDD" id="cd01630">
    <property type="entry name" value="HAD_KDO-like"/>
    <property type="match status" value="1"/>
</dbReference>
<sequence>MGNFKEDIARVRVFVFDVDGVLTDGGISVTPEGDFIRKYNSKDGYALSLALKKGYHIAIITGGKGNSLKVRFDMLGVDHVYMDCHEKLKALKELCDELDVSADEILYMGDDVPDLEPMRHVGMPVCPADAVAEIVNASRYVSQFGGGQGCVRDVVEQVMRARGDWYKEGDAPIRVASR</sequence>